<dbReference type="GO" id="GO:0016052">
    <property type="term" value="P:carbohydrate catabolic process"/>
    <property type="evidence" value="ECO:0007669"/>
    <property type="project" value="InterPro"/>
</dbReference>
<evidence type="ECO:0000259" key="6">
    <source>
        <dbReference type="Pfam" id="PF16875"/>
    </source>
</evidence>
<dbReference type="Pfam" id="PF16875">
    <property type="entry name" value="Glyco_hydro_36N"/>
    <property type="match status" value="1"/>
</dbReference>
<evidence type="ECO:0000259" key="5">
    <source>
        <dbReference type="Pfam" id="PF16874"/>
    </source>
</evidence>
<dbReference type="PANTHER" id="PTHR43053:SF3">
    <property type="entry name" value="ALPHA-GALACTOSIDASE C-RELATED"/>
    <property type="match status" value="1"/>
</dbReference>
<dbReference type="InterPro" id="IPR013780">
    <property type="entry name" value="Glyco_hydro_b"/>
</dbReference>
<dbReference type="PROSITE" id="PS00512">
    <property type="entry name" value="ALPHA_GALACTOSIDASE"/>
    <property type="match status" value="1"/>
</dbReference>
<dbReference type="RefSeq" id="WP_203929910.1">
    <property type="nucleotide sequence ID" value="NZ_BOPH01000072.1"/>
</dbReference>
<dbReference type="Gene3D" id="3.20.20.70">
    <property type="entry name" value="Aldolase class I"/>
    <property type="match status" value="1"/>
</dbReference>
<protein>
    <recommendedName>
        <fullName evidence="2">alpha-galactosidase</fullName>
        <ecNumber evidence="2">3.2.1.22</ecNumber>
    </recommendedName>
</protein>
<dbReference type="Gene3D" id="2.60.40.1180">
    <property type="entry name" value="Golgi alpha-mannosidase II"/>
    <property type="match status" value="1"/>
</dbReference>
<dbReference type="FunFam" id="3.20.20.70:FF:000118">
    <property type="entry name" value="Alpha-galactosidase"/>
    <property type="match status" value="1"/>
</dbReference>
<feature type="domain" description="Glycosyl hydrolase family 36 C-terminal" evidence="5">
    <location>
        <begin position="612"/>
        <end position="691"/>
    </location>
</feature>
<dbReference type="Pfam" id="PF16874">
    <property type="entry name" value="Glyco_hydro_36C"/>
    <property type="match status" value="1"/>
</dbReference>
<dbReference type="CDD" id="cd14791">
    <property type="entry name" value="GH36"/>
    <property type="match status" value="1"/>
</dbReference>
<dbReference type="Proteomes" id="UP000635606">
    <property type="component" value="Unassembled WGS sequence"/>
</dbReference>
<evidence type="ECO:0000256" key="3">
    <source>
        <dbReference type="ARBA" id="ARBA00022801"/>
    </source>
</evidence>
<comment type="catalytic activity">
    <reaction evidence="1">
        <text>Hydrolysis of terminal, non-reducing alpha-D-galactose residues in alpha-D-galactosides, including galactose oligosaccharides, galactomannans and galactolipids.</text>
        <dbReference type="EC" id="3.2.1.22"/>
    </reaction>
</comment>
<dbReference type="PANTHER" id="PTHR43053">
    <property type="entry name" value="GLYCOSIDASE FAMILY 31"/>
    <property type="match status" value="1"/>
</dbReference>
<dbReference type="InterPro" id="IPR013785">
    <property type="entry name" value="Aldolase_TIM"/>
</dbReference>
<evidence type="ECO:0000313" key="7">
    <source>
        <dbReference type="EMBL" id="GIJ70001.1"/>
    </source>
</evidence>
<comment type="caution">
    <text evidence="7">The sequence shown here is derived from an EMBL/GenBank/DDBJ whole genome shotgun (WGS) entry which is preliminary data.</text>
</comment>
<dbReference type="AlphaFoldDB" id="A0A8J4ECS6"/>
<organism evidence="7 8">
    <name type="scientific">Virgisporangium ochraceum</name>
    <dbReference type="NCBI Taxonomy" id="65505"/>
    <lineage>
        <taxon>Bacteria</taxon>
        <taxon>Bacillati</taxon>
        <taxon>Actinomycetota</taxon>
        <taxon>Actinomycetes</taxon>
        <taxon>Micromonosporales</taxon>
        <taxon>Micromonosporaceae</taxon>
        <taxon>Virgisporangium</taxon>
    </lineage>
</organism>
<proteinExistence type="predicted"/>
<dbReference type="InterPro" id="IPR031705">
    <property type="entry name" value="Glyco_hydro_36_C"/>
</dbReference>
<evidence type="ECO:0000313" key="8">
    <source>
        <dbReference type="Proteomes" id="UP000635606"/>
    </source>
</evidence>
<dbReference type="Gene3D" id="2.70.98.60">
    <property type="entry name" value="alpha-galactosidase from lactobacil brevis"/>
    <property type="match status" value="1"/>
</dbReference>
<name>A0A8J4ECS6_9ACTN</name>
<dbReference type="GO" id="GO:0004557">
    <property type="term" value="F:alpha-galactosidase activity"/>
    <property type="evidence" value="ECO:0007669"/>
    <property type="project" value="UniProtKB-EC"/>
</dbReference>
<feature type="domain" description="Glycosyl hydrolase family 36 N-terminal" evidence="6">
    <location>
        <begin position="24"/>
        <end position="255"/>
    </location>
</feature>
<dbReference type="InterPro" id="IPR000111">
    <property type="entry name" value="Glyco_hydro_27/36_CS"/>
</dbReference>
<keyword evidence="8" id="KW-1185">Reference proteome</keyword>
<sequence>MTEVVHLRTPGVCSLLLDCSGPALPRVLHWGADLGELPTAALDAISVASTPDIVHAALDAPVVLSVLPEQSGGWLGTPGLTGHRDGRHFSTRFEVSTVDVSGGAVVVEARDAAAGLDVTYRVELTGAGLVRHRASVVNRGDGVWTLDGLLLALPVPSRATELLDFTGRHLRERSPQRSQLTFGTHLRENRRGRTGFDAATVLVAGTPGFSFGAGEVWGVHVAWSGNHRTLAERHTTGQSIVGGGELLLPGEVRLAPGESYGSPWVYGAYGTGLDALAARFHRYLRGRPQHPRSPRPVTLNTWEAVYFDHDLATLTGLADVAAEVGVERFVLDDGWFHGRRDDTSSLGDWHVDATVWPDGLGPLVDHVRGLGMQFGLWFEPEMINPDSDLARAHPDWILAVDGRMPPVKRSQQVLNLGHPPAFDHVLERIDSILNDYDIGYIKWDHNRDLIDAGGVHGAAGVHEQTLAVYRMFATLKERHPGLEIESCSSGGARIDLAVLEHTDRVWTSDCIDALERQQIQRWTGQLLPPELLGAHVGSPVSHSTGRSHSLDFQAGTALFGHFGIEWDVATTSPEQRTRLAGWVALYKRLRPLLHSGSVVRGDHPDPAVWVHGVVAEDRGHAVYAVVQLATSVHASSGLVHLPGLDPDATYEVKPLPPGDVLGRRNPGPPWWRTGTTLPGRVLAAVGLQAPTLNPETLVLLEARRT</sequence>
<dbReference type="InterPro" id="IPR002252">
    <property type="entry name" value="Glyco_hydro_36"/>
</dbReference>
<dbReference type="InterPro" id="IPR050985">
    <property type="entry name" value="Alpha-glycosidase_related"/>
</dbReference>
<evidence type="ECO:0000256" key="2">
    <source>
        <dbReference type="ARBA" id="ARBA00012755"/>
    </source>
</evidence>
<dbReference type="InterPro" id="IPR017853">
    <property type="entry name" value="GH"/>
</dbReference>
<dbReference type="Pfam" id="PF02065">
    <property type="entry name" value="Melibiase"/>
    <property type="match status" value="1"/>
</dbReference>
<keyword evidence="4" id="KW-0326">Glycosidase</keyword>
<evidence type="ECO:0000256" key="1">
    <source>
        <dbReference type="ARBA" id="ARBA00001255"/>
    </source>
</evidence>
<evidence type="ECO:0000256" key="4">
    <source>
        <dbReference type="ARBA" id="ARBA00023295"/>
    </source>
</evidence>
<accession>A0A8J4ECS6</accession>
<dbReference type="EMBL" id="BOPH01000072">
    <property type="protein sequence ID" value="GIJ70001.1"/>
    <property type="molecule type" value="Genomic_DNA"/>
</dbReference>
<gene>
    <name evidence="7" type="primary">galA_1</name>
    <name evidence="7" type="ORF">Voc01_049180</name>
</gene>
<keyword evidence="3" id="KW-0378">Hydrolase</keyword>
<reference evidence="7" key="1">
    <citation type="submission" date="2021-01" db="EMBL/GenBank/DDBJ databases">
        <title>Whole genome shotgun sequence of Virgisporangium ochraceum NBRC 16418.</title>
        <authorList>
            <person name="Komaki H."/>
            <person name="Tamura T."/>
        </authorList>
    </citation>
    <scope>NUCLEOTIDE SEQUENCE</scope>
    <source>
        <strain evidence="7">NBRC 16418</strain>
    </source>
</reference>
<dbReference type="EC" id="3.2.1.22" evidence="2"/>
<dbReference type="InterPro" id="IPR031704">
    <property type="entry name" value="Glyco_hydro_36_N"/>
</dbReference>
<dbReference type="InterPro" id="IPR038417">
    <property type="entry name" value="Alpga-gal_N_sf"/>
</dbReference>
<dbReference type="PRINTS" id="PR00743">
    <property type="entry name" value="GLHYDRLASE36"/>
</dbReference>
<dbReference type="SUPFAM" id="SSF51445">
    <property type="entry name" value="(Trans)glycosidases"/>
    <property type="match status" value="1"/>
</dbReference>